<proteinExistence type="predicted"/>
<dbReference type="FunFam" id="3.30.565.10:FF:000006">
    <property type="entry name" value="Sensor histidine kinase WalK"/>
    <property type="match status" value="1"/>
</dbReference>
<reference evidence="13" key="2">
    <citation type="submission" date="2021-02" db="EMBL/GenBank/DDBJ databases">
        <authorList>
            <person name="Han P."/>
        </authorList>
    </citation>
    <scope>NUCLEOTIDE SEQUENCE</scope>
    <source>
        <strain evidence="13">Nitrosomonas nitrosa 18-3D</strain>
    </source>
</reference>
<dbReference type="InterPro" id="IPR050351">
    <property type="entry name" value="BphY/WalK/GraS-like"/>
</dbReference>
<keyword evidence="4" id="KW-1003">Cell membrane</keyword>
<dbReference type="InterPro" id="IPR036890">
    <property type="entry name" value="HATPase_C_sf"/>
</dbReference>
<dbReference type="CDD" id="cd00082">
    <property type="entry name" value="HisKA"/>
    <property type="match status" value="1"/>
</dbReference>
<evidence type="ECO:0000256" key="10">
    <source>
        <dbReference type="ARBA" id="ARBA00023136"/>
    </source>
</evidence>
<sequence>MEITDHKMKGAGLIKAKRLGLFYVLLIGILSLFIFLAVQSYQSIDEELTESVLSRRLTIAELSATTLSEKFDRMVDVGVALATRVQFRKLIAEGKWAEAAEILKDVVSDFPFIERVHLTSLDGIKMAELPILASGIGISYAHRDWYHNVSRNWEPYISPVFERYALPRHNLFVVAIPIKDSAQNPLGILVMHIDMEKSFTWISQIEIGVGGFIYVVDSKGQLASHPRFPAQGEIMNYSEVPSVQYVLQGQKGVGYIYNHIEKEHRVAAYAPVKFGWGVIAQQPIETAFEFKNKQLNRVLTGYILVFFFCMLVLWLIVHVLRQRWRAEKDQQMVIELEQRVAERTRQLENANKELESFSYSVSHDLRSPLRAIEGFSLILEEDYGKKLDAEGQRLLSVVKDNARKMSMLIDDLLSFSRLGRQGIKSVEINMEALVNDVLEEMRMQHDLQRVKLVEHPLPAAKGDRALLRQVWFNLFSNAVKYSSERSAPIIEWGGYGDEAEIVYYVKDNGVGFDMQYYDKLFSVFQRLHRAEDFAGTGIGLAIIKRIITRHGGRVWAEGKVNEGAVFYFTLPRKELHDEQL</sequence>
<dbReference type="PRINTS" id="PR00344">
    <property type="entry name" value="BCTRLSENSOR"/>
</dbReference>
<evidence type="ECO:0000256" key="5">
    <source>
        <dbReference type="ARBA" id="ARBA00022553"/>
    </source>
</evidence>
<dbReference type="Gene3D" id="3.30.565.10">
    <property type="entry name" value="Histidine kinase-like ATPase, C-terminal domain"/>
    <property type="match status" value="1"/>
</dbReference>
<evidence type="ECO:0000259" key="12">
    <source>
        <dbReference type="PROSITE" id="PS50109"/>
    </source>
</evidence>
<evidence type="ECO:0000256" key="6">
    <source>
        <dbReference type="ARBA" id="ARBA00022679"/>
    </source>
</evidence>
<evidence type="ECO:0000313" key="14">
    <source>
        <dbReference type="EMBL" id="SFM37441.1"/>
    </source>
</evidence>
<dbReference type="InterPro" id="IPR033479">
    <property type="entry name" value="dCache_1"/>
</dbReference>
<evidence type="ECO:0000256" key="8">
    <source>
        <dbReference type="ARBA" id="ARBA00022777"/>
    </source>
</evidence>
<evidence type="ECO:0000256" key="7">
    <source>
        <dbReference type="ARBA" id="ARBA00022692"/>
    </source>
</evidence>
<dbReference type="PANTHER" id="PTHR42878:SF15">
    <property type="entry name" value="BACTERIOPHYTOCHROME"/>
    <property type="match status" value="1"/>
</dbReference>
<feature type="transmembrane region" description="Helical" evidence="11">
    <location>
        <begin position="21"/>
        <end position="41"/>
    </location>
</feature>
<dbReference type="InterPro" id="IPR036097">
    <property type="entry name" value="HisK_dim/P_sf"/>
</dbReference>
<protein>
    <recommendedName>
        <fullName evidence="3">histidine kinase</fullName>
        <ecNumber evidence="3">2.7.13.3</ecNumber>
    </recommendedName>
</protein>
<keyword evidence="15" id="KW-1185">Reference proteome</keyword>
<dbReference type="Pfam" id="PF00512">
    <property type="entry name" value="HisKA"/>
    <property type="match status" value="1"/>
</dbReference>
<reference evidence="14 15" key="1">
    <citation type="submission" date="2016-10" db="EMBL/GenBank/DDBJ databases">
        <authorList>
            <person name="de Groot N.N."/>
        </authorList>
    </citation>
    <scope>NUCLEOTIDE SEQUENCE [LARGE SCALE GENOMIC DNA]</scope>
    <source>
        <strain evidence="14 15">Nm146</strain>
    </source>
</reference>
<evidence type="ECO:0000256" key="2">
    <source>
        <dbReference type="ARBA" id="ARBA00004429"/>
    </source>
</evidence>
<dbReference type="InterPro" id="IPR004358">
    <property type="entry name" value="Sig_transdc_His_kin-like_C"/>
</dbReference>
<gene>
    <name evidence="13" type="ORF">NMYAN_20051</name>
    <name evidence="14" type="ORF">SAMN05421880_11461</name>
</gene>
<dbReference type="EMBL" id="CAJNAP010000012">
    <property type="protein sequence ID" value="CAE6501195.1"/>
    <property type="molecule type" value="Genomic_DNA"/>
</dbReference>
<organism evidence="14 15">
    <name type="scientific">Nitrosomonas nitrosa</name>
    <dbReference type="NCBI Taxonomy" id="52442"/>
    <lineage>
        <taxon>Bacteria</taxon>
        <taxon>Pseudomonadati</taxon>
        <taxon>Pseudomonadota</taxon>
        <taxon>Betaproteobacteria</taxon>
        <taxon>Nitrosomonadales</taxon>
        <taxon>Nitrosomonadaceae</taxon>
        <taxon>Nitrosomonas</taxon>
    </lineage>
</organism>
<dbReference type="GO" id="GO:0000155">
    <property type="term" value="F:phosphorelay sensor kinase activity"/>
    <property type="evidence" value="ECO:0007669"/>
    <property type="project" value="InterPro"/>
</dbReference>
<dbReference type="GO" id="GO:0000156">
    <property type="term" value="F:phosphorelay response regulator activity"/>
    <property type="evidence" value="ECO:0007669"/>
    <property type="project" value="TreeGrafter"/>
</dbReference>
<dbReference type="SMART" id="SM00387">
    <property type="entry name" value="HATPase_c"/>
    <property type="match status" value="1"/>
</dbReference>
<evidence type="ECO:0000256" key="9">
    <source>
        <dbReference type="ARBA" id="ARBA00022989"/>
    </source>
</evidence>
<accession>A0A1I4QBH9</accession>
<dbReference type="Gene3D" id="1.10.287.130">
    <property type="match status" value="1"/>
</dbReference>
<dbReference type="CDD" id="cd18773">
    <property type="entry name" value="PDC1_HK_sensor"/>
    <property type="match status" value="1"/>
</dbReference>
<evidence type="ECO:0000256" key="3">
    <source>
        <dbReference type="ARBA" id="ARBA00012438"/>
    </source>
</evidence>
<evidence type="ECO:0000256" key="11">
    <source>
        <dbReference type="SAM" id="Phobius"/>
    </source>
</evidence>
<dbReference type="GO" id="GO:0005886">
    <property type="term" value="C:plasma membrane"/>
    <property type="evidence" value="ECO:0007669"/>
    <property type="project" value="UniProtKB-SubCell"/>
</dbReference>
<dbReference type="Gene3D" id="3.30.450.20">
    <property type="entry name" value="PAS domain"/>
    <property type="match status" value="1"/>
</dbReference>
<keyword evidence="9 11" id="KW-1133">Transmembrane helix</keyword>
<dbReference type="Proteomes" id="UP000199561">
    <property type="component" value="Unassembled WGS sequence"/>
</dbReference>
<dbReference type="InterPro" id="IPR005467">
    <property type="entry name" value="His_kinase_dom"/>
</dbReference>
<dbReference type="Pfam" id="PF02743">
    <property type="entry name" value="dCache_1"/>
    <property type="match status" value="1"/>
</dbReference>
<feature type="transmembrane region" description="Helical" evidence="11">
    <location>
        <begin position="299"/>
        <end position="320"/>
    </location>
</feature>
<dbReference type="SUPFAM" id="SSF47384">
    <property type="entry name" value="Homodimeric domain of signal transducing histidine kinase"/>
    <property type="match status" value="1"/>
</dbReference>
<evidence type="ECO:0000313" key="13">
    <source>
        <dbReference type="EMBL" id="CAE6501195.1"/>
    </source>
</evidence>
<dbReference type="EMBL" id="FOUF01000014">
    <property type="protein sequence ID" value="SFM37441.1"/>
    <property type="molecule type" value="Genomic_DNA"/>
</dbReference>
<dbReference type="EC" id="2.7.13.3" evidence="3"/>
<keyword evidence="8 14" id="KW-0418">Kinase</keyword>
<dbReference type="GO" id="GO:0030295">
    <property type="term" value="F:protein kinase activator activity"/>
    <property type="evidence" value="ECO:0007669"/>
    <property type="project" value="TreeGrafter"/>
</dbReference>
<comment type="subcellular location">
    <subcellularLocation>
        <location evidence="2">Cell inner membrane</location>
        <topology evidence="2">Multi-pass membrane protein</topology>
    </subcellularLocation>
</comment>
<dbReference type="PANTHER" id="PTHR42878">
    <property type="entry name" value="TWO-COMPONENT HISTIDINE KINASE"/>
    <property type="match status" value="1"/>
</dbReference>
<comment type="catalytic activity">
    <reaction evidence="1">
        <text>ATP + protein L-histidine = ADP + protein N-phospho-L-histidine.</text>
        <dbReference type="EC" id="2.7.13.3"/>
    </reaction>
</comment>
<dbReference type="PROSITE" id="PS50109">
    <property type="entry name" value="HIS_KIN"/>
    <property type="match status" value="1"/>
</dbReference>
<dbReference type="SUPFAM" id="SSF55874">
    <property type="entry name" value="ATPase domain of HSP90 chaperone/DNA topoisomerase II/histidine kinase"/>
    <property type="match status" value="1"/>
</dbReference>
<keyword evidence="6" id="KW-0808">Transferase</keyword>
<dbReference type="Pfam" id="PF02518">
    <property type="entry name" value="HATPase_c"/>
    <property type="match status" value="1"/>
</dbReference>
<keyword evidence="5" id="KW-0597">Phosphoprotein</keyword>
<dbReference type="GO" id="GO:0007234">
    <property type="term" value="P:osmosensory signaling via phosphorelay pathway"/>
    <property type="evidence" value="ECO:0007669"/>
    <property type="project" value="TreeGrafter"/>
</dbReference>
<evidence type="ECO:0000256" key="4">
    <source>
        <dbReference type="ARBA" id="ARBA00022475"/>
    </source>
</evidence>
<evidence type="ECO:0000313" key="15">
    <source>
        <dbReference type="Proteomes" id="UP000199561"/>
    </source>
</evidence>
<evidence type="ECO:0000256" key="1">
    <source>
        <dbReference type="ARBA" id="ARBA00000085"/>
    </source>
</evidence>
<name>A0A1I4QBH9_9PROT</name>
<dbReference type="InterPro" id="IPR003661">
    <property type="entry name" value="HisK_dim/P_dom"/>
</dbReference>
<dbReference type="RefSeq" id="WP_090668923.1">
    <property type="nucleotide sequence ID" value="NZ_CAJNAP010000012.1"/>
</dbReference>
<dbReference type="FunFam" id="1.10.287.130:FF:000070">
    <property type="entry name" value="Histidine kinase sensor protein"/>
    <property type="match status" value="1"/>
</dbReference>
<dbReference type="Proteomes" id="UP000601736">
    <property type="component" value="Unassembled WGS sequence"/>
</dbReference>
<dbReference type="InterPro" id="IPR003594">
    <property type="entry name" value="HATPase_dom"/>
</dbReference>
<dbReference type="AlphaFoldDB" id="A0A1I4QBH9"/>
<dbReference type="SMART" id="SM00388">
    <property type="entry name" value="HisKA"/>
    <property type="match status" value="1"/>
</dbReference>
<keyword evidence="7 11" id="KW-0812">Transmembrane</keyword>
<dbReference type="CDD" id="cd12912">
    <property type="entry name" value="PDC2_MCP_like"/>
    <property type="match status" value="1"/>
</dbReference>
<feature type="domain" description="Histidine kinase" evidence="12">
    <location>
        <begin position="360"/>
        <end position="574"/>
    </location>
</feature>
<dbReference type="STRING" id="52442.SAMN05421880_11461"/>
<keyword evidence="10 11" id="KW-0472">Membrane</keyword>